<evidence type="ECO:0000313" key="1">
    <source>
        <dbReference type="EMBL" id="GFY53060.1"/>
    </source>
</evidence>
<gene>
    <name evidence="1" type="ORF">TNIN_440241</name>
</gene>
<protein>
    <submittedName>
        <fullName evidence="1">Uncharacterized protein</fullName>
    </submittedName>
</protein>
<reference evidence="1" key="1">
    <citation type="submission" date="2020-08" db="EMBL/GenBank/DDBJ databases">
        <title>Multicomponent nature underlies the extraordinary mechanical properties of spider dragline silk.</title>
        <authorList>
            <person name="Kono N."/>
            <person name="Nakamura H."/>
            <person name="Mori M."/>
            <person name="Yoshida Y."/>
            <person name="Ohtoshi R."/>
            <person name="Malay A.D."/>
            <person name="Moran D.A.P."/>
            <person name="Tomita M."/>
            <person name="Numata K."/>
            <person name="Arakawa K."/>
        </authorList>
    </citation>
    <scope>NUCLEOTIDE SEQUENCE</scope>
</reference>
<dbReference type="Proteomes" id="UP000886998">
    <property type="component" value="Unassembled WGS sequence"/>
</dbReference>
<organism evidence="1 2">
    <name type="scientific">Trichonephila inaurata madagascariensis</name>
    <dbReference type="NCBI Taxonomy" id="2747483"/>
    <lineage>
        <taxon>Eukaryota</taxon>
        <taxon>Metazoa</taxon>
        <taxon>Ecdysozoa</taxon>
        <taxon>Arthropoda</taxon>
        <taxon>Chelicerata</taxon>
        <taxon>Arachnida</taxon>
        <taxon>Araneae</taxon>
        <taxon>Araneomorphae</taxon>
        <taxon>Entelegynae</taxon>
        <taxon>Araneoidea</taxon>
        <taxon>Nephilidae</taxon>
        <taxon>Trichonephila</taxon>
        <taxon>Trichonephila inaurata</taxon>
    </lineage>
</organism>
<dbReference type="EMBL" id="BMAV01009052">
    <property type="protein sequence ID" value="GFY53060.1"/>
    <property type="molecule type" value="Genomic_DNA"/>
</dbReference>
<name>A0A8X6XG90_9ARAC</name>
<comment type="caution">
    <text evidence="1">The sequence shown here is derived from an EMBL/GenBank/DDBJ whole genome shotgun (WGS) entry which is preliminary data.</text>
</comment>
<dbReference type="AlphaFoldDB" id="A0A8X6XG90"/>
<evidence type="ECO:0000313" key="2">
    <source>
        <dbReference type="Proteomes" id="UP000886998"/>
    </source>
</evidence>
<keyword evidence="2" id="KW-1185">Reference proteome</keyword>
<accession>A0A8X6XG90</accession>
<sequence>MNVVRTVLCSGVASCVVRGNRSLYFLFCLAVEGNNDMVYDCLFDRGSFPTSDFQVQEPQKSAQVKPFVGLNSKMNSEVICFNRIGVNKFEYNSPLTPKPSRLLICVSLLSYKFLKPTIPVGFLTGVKFTKLLK</sequence>
<proteinExistence type="predicted"/>